<dbReference type="SUPFAM" id="SSF53098">
    <property type="entry name" value="Ribonuclease H-like"/>
    <property type="match status" value="1"/>
</dbReference>
<keyword evidence="2" id="KW-0479">Metal-binding</keyword>
<comment type="subcellular location">
    <subcellularLocation>
        <location evidence="1">Nucleus</location>
    </subcellularLocation>
</comment>
<keyword evidence="3" id="KW-0863">Zinc-finger</keyword>
<dbReference type="InterPro" id="IPR012337">
    <property type="entry name" value="RNaseH-like_sf"/>
</dbReference>
<reference evidence="6" key="1">
    <citation type="submission" date="2021-02" db="EMBL/GenBank/DDBJ databases">
        <authorList>
            <person name="Nowell W R."/>
        </authorList>
    </citation>
    <scope>NUCLEOTIDE SEQUENCE</scope>
    <source>
        <strain evidence="6">Ploen Becks lab</strain>
    </source>
</reference>
<organism evidence="6 7">
    <name type="scientific">Brachionus calyciflorus</name>
    <dbReference type="NCBI Taxonomy" id="104777"/>
    <lineage>
        <taxon>Eukaryota</taxon>
        <taxon>Metazoa</taxon>
        <taxon>Spiralia</taxon>
        <taxon>Gnathifera</taxon>
        <taxon>Rotifera</taxon>
        <taxon>Eurotatoria</taxon>
        <taxon>Monogononta</taxon>
        <taxon>Pseudotrocha</taxon>
        <taxon>Ploima</taxon>
        <taxon>Brachionidae</taxon>
        <taxon>Brachionus</taxon>
    </lineage>
</organism>
<evidence type="ECO:0000256" key="5">
    <source>
        <dbReference type="ARBA" id="ARBA00023242"/>
    </source>
</evidence>
<dbReference type="PANTHER" id="PTHR46481:SF10">
    <property type="entry name" value="ZINC FINGER BED DOMAIN-CONTAINING PROTEIN 39"/>
    <property type="match status" value="1"/>
</dbReference>
<dbReference type="InterPro" id="IPR052035">
    <property type="entry name" value="ZnF_BED_domain_contain"/>
</dbReference>
<dbReference type="Proteomes" id="UP000663879">
    <property type="component" value="Unassembled WGS sequence"/>
</dbReference>
<evidence type="ECO:0000313" key="7">
    <source>
        <dbReference type="Proteomes" id="UP000663879"/>
    </source>
</evidence>
<protein>
    <submittedName>
        <fullName evidence="6">Uncharacterized protein</fullName>
    </submittedName>
</protein>
<keyword evidence="5" id="KW-0539">Nucleus</keyword>
<dbReference type="EMBL" id="CAJNOC010006536">
    <property type="protein sequence ID" value="CAF1080188.1"/>
    <property type="molecule type" value="Genomic_DNA"/>
</dbReference>
<dbReference type="AlphaFoldDB" id="A0A814MJV1"/>
<keyword evidence="4" id="KW-0862">Zinc</keyword>
<proteinExistence type="predicted"/>
<accession>A0A814MJV1</accession>
<dbReference type="OrthoDB" id="1607513at2759"/>
<dbReference type="GO" id="GO:0008270">
    <property type="term" value="F:zinc ion binding"/>
    <property type="evidence" value="ECO:0007669"/>
    <property type="project" value="UniProtKB-KW"/>
</dbReference>
<dbReference type="GO" id="GO:0005634">
    <property type="term" value="C:nucleus"/>
    <property type="evidence" value="ECO:0007669"/>
    <property type="project" value="UniProtKB-SubCell"/>
</dbReference>
<sequence>MKRNLLSLDSKVCITSDIWTSSANDPYLSVTCYFIDNEWNLNNFLLDVFHFPDPHDGCFIYDAKKELCEDFSIFNKILSITTDNAVNAVLSGELMNADNDDIIHVRCAAHILNIVVQEVSEHEQTKNSIEKIRYFCKKIHSSSKLVQYLENQAESNSTIELSHEKKIVSSSLYPCLKTIDSHLNGILKNGEYEFIKRALDGMMEKFKKYHQKVIDHALIYEKRNAKNLIENLFELYSINAKVDSQNQDSLKKSKKKESIVCLTQQYLAKVTKTKATNEDEIDRFFKKPQVEYCPNYDVLG</sequence>
<gene>
    <name evidence="6" type="ORF">OXX778_LOCUS20156</name>
</gene>
<dbReference type="PANTHER" id="PTHR46481">
    <property type="entry name" value="ZINC FINGER BED DOMAIN-CONTAINING PROTEIN 4"/>
    <property type="match status" value="1"/>
</dbReference>
<evidence type="ECO:0000256" key="2">
    <source>
        <dbReference type="ARBA" id="ARBA00022723"/>
    </source>
</evidence>
<name>A0A814MJV1_9BILA</name>
<evidence type="ECO:0000256" key="4">
    <source>
        <dbReference type="ARBA" id="ARBA00022833"/>
    </source>
</evidence>
<comment type="caution">
    <text evidence="6">The sequence shown here is derived from an EMBL/GenBank/DDBJ whole genome shotgun (WGS) entry which is preliminary data.</text>
</comment>
<keyword evidence="7" id="KW-1185">Reference proteome</keyword>
<evidence type="ECO:0000256" key="3">
    <source>
        <dbReference type="ARBA" id="ARBA00022771"/>
    </source>
</evidence>
<evidence type="ECO:0000313" key="6">
    <source>
        <dbReference type="EMBL" id="CAF1080188.1"/>
    </source>
</evidence>
<evidence type="ECO:0000256" key="1">
    <source>
        <dbReference type="ARBA" id="ARBA00004123"/>
    </source>
</evidence>